<organism evidence="2 3">
    <name type="scientific">Lagenidium giganteum</name>
    <dbReference type="NCBI Taxonomy" id="4803"/>
    <lineage>
        <taxon>Eukaryota</taxon>
        <taxon>Sar</taxon>
        <taxon>Stramenopiles</taxon>
        <taxon>Oomycota</taxon>
        <taxon>Peronosporomycetes</taxon>
        <taxon>Pythiales</taxon>
        <taxon>Pythiaceae</taxon>
    </lineage>
</organism>
<sequence>MRICSCCFFAYRKKLDESSDDVAAAVAVPAPATALPVVAAEISTDAIAVPATLVDDDNNKHVNDLLNCARNTEEELEAVRHAKELEKQVAASRERIQELEGRIASHEELQRQAKLSLEQQAQLRDARAMIQSLQAQLREQEESAQEAVRTRDTLCLSKMRQTEVFSNDDDESRALKQKLRVLERQLQQAGINVAEVIPYDVARAKVTEISRAMAAIGSSEVVLVDKQAQTKARKQYYILEQQMEKYNTALLMTDEYVAEQARIQAAWEAQHAATNARSAQLLRGAMPVEIARLSEHDLRTMKTPSGVPFPPDLARRLKRTNVLQLLRVDPTTITKMHPSVITNLRTNGLSLLERRALHHALLKPSKDWAKQQKEELSARKYAWFTKLKEALAQGLRSLEAHCQGLDIDVYADDISHVCSAVGTACPVRAEQKVLQLYACGLGFSMDEVFAAQEILKSDAEGAGEKARLEAQAHAREMVTNHRQRELKKHYRTNMRLVALALGALEEADALRERVVATDDSFITLDDDRDKLQSVTTLLQDSRELLWLLAKRAGICLTGKRDPTRDSEDDRSELEGQAAMDAVAMLTLVVEDVQGFLASHRASAGACVGMLQAVKQLLQDVDAKNTALNERLGEQGGPGGVPTPMPTSAKMFDAIRARRKSVDKRDGPVVASSPAIPRANDLFAAIRARKKAAAAAASSNVEAALAQSA</sequence>
<accession>A0AAV2ZDI4</accession>
<keyword evidence="1" id="KW-0175">Coiled coil</keyword>
<dbReference type="AlphaFoldDB" id="A0AAV2ZDI4"/>
<name>A0AAV2ZDI4_9STRA</name>
<proteinExistence type="predicted"/>
<protein>
    <submittedName>
        <fullName evidence="2">Uncharacterized protein</fullName>
    </submittedName>
</protein>
<reference evidence="2" key="1">
    <citation type="submission" date="2022-11" db="EMBL/GenBank/DDBJ databases">
        <authorList>
            <person name="Morgan W.R."/>
            <person name="Tartar A."/>
        </authorList>
    </citation>
    <scope>NUCLEOTIDE SEQUENCE</scope>
    <source>
        <strain evidence="2">ARSEF 373</strain>
    </source>
</reference>
<keyword evidence="3" id="KW-1185">Reference proteome</keyword>
<evidence type="ECO:0000313" key="2">
    <source>
        <dbReference type="EMBL" id="DBA03359.1"/>
    </source>
</evidence>
<evidence type="ECO:0000313" key="3">
    <source>
        <dbReference type="Proteomes" id="UP001146120"/>
    </source>
</evidence>
<reference evidence="2" key="2">
    <citation type="journal article" date="2023" name="Microbiol Resour">
        <title>Decontamination and Annotation of the Draft Genome Sequence of the Oomycete Lagenidium giganteum ARSEF 373.</title>
        <authorList>
            <person name="Morgan W.R."/>
            <person name="Tartar A."/>
        </authorList>
    </citation>
    <scope>NUCLEOTIDE SEQUENCE</scope>
    <source>
        <strain evidence="2">ARSEF 373</strain>
    </source>
</reference>
<evidence type="ECO:0000256" key="1">
    <source>
        <dbReference type="SAM" id="Coils"/>
    </source>
</evidence>
<dbReference type="Proteomes" id="UP001146120">
    <property type="component" value="Unassembled WGS sequence"/>
</dbReference>
<comment type="caution">
    <text evidence="2">The sequence shown here is derived from an EMBL/GenBank/DDBJ whole genome shotgun (WGS) entry which is preliminary data.</text>
</comment>
<gene>
    <name evidence="2" type="ORF">N0F65_004636</name>
</gene>
<feature type="coiled-coil region" evidence="1">
    <location>
        <begin position="82"/>
        <end position="192"/>
    </location>
</feature>
<dbReference type="EMBL" id="DAKRPA010000020">
    <property type="protein sequence ID" value="DBA03359.1"/>
    <property type="molecule type" value="Genomic_DNA"/>
</dbReference>